<dbReference type="Proteomes" id="UP001370490">
    <property type="component" value="Unassembled WGS sequence"/>
</dbReference>
<protein>
    <submittedName>
        <fullName evidence="3">Uncharacterized protein</fullName>
    </submittedName>
</protein>
<feature type="transmembrane region" description="Helical" evidence="2">
    <location>
        <begin position="44"/>
        <end position="68"/>
    </location>
</feature>
<organism evidence="3 4">
    <name type="scientific">Dillenia turbinata</name>
    <dbReference type="NCBI Taxonomy" id="194707"/>
    <lineage>
        <taxon>Eukaryota</taxon>
        <taxon>Viridiplantae</taxon>
        <taxon>Streptophyta</taxon>
        <taxon>Embryophyta</taxon>
        <taxon>Tracheophyta</taxon>
        <taxon>Spermatophyta</taxon>
        <taxon>Magnoliopsida</taxon>
        <taxon>eudicotyledons</taxon>
        <taxon>Gunneridae</taxon>
        <taxon>Pentapetalae</taxon>
        <taxon>Dilleniales</taxon>
        <taxon>Dilleniaceae</taxon>
        <taxon>Dillenia</taxon>
    </lineage>
</organism>
<reference evidence="3 4" key="1">
    <citation type="submission" date="2023-12" db="EMBL/GenBank/DDBJ databases">
        <title>A high-quality genome assembly for Dillenia turbinata (Dilleniales).</title>
        <authorList>
            <person name="Chanderbali A."/>
        </authorList>
    </citation>
    <scope>NUCLEOTIDE SEQUENCE [LARGE SCALE GENOMIC DNA]</scope>
    <source>
        <strain evidence="3">LSX21</strain>
        <tissue evidence="3">Leaf</tissue>
    </source>
</reference>
<keyword evidence="2" id="KW-0472">Membrane</keyword>
<dbReference type="EMBL" id="JBAMMX010000023">
    <property type="protein sequence ID" value="KAK6917026.1"/>
    <property type="molecule type" value="Genomic_DNA"/>
</dbReference>
<comment type="caution">
    <text evidence="3">The sequence shown here is derived from an EMBL/GenBank/DDBJ whole genome shotgun (WGS) entry which is preliminary data.</text>
</comment>
<gene>
    <name evidence="3" type="ORF">RJ641_017777</name>
</gene>
<keyword evidence="4" id="KW-1185">Reference proteome</keyword>
<keyword evidence="2" id="KW-1133">Transmembrane helix</keyword>
<name>A0AAN8YXR9_9MAGN</name>
<evidence type="ECO:0000256" key="2">
    <source>
        <dbReference type="SAM" id="Phobius"/>
    </source>
</evidence>
<evidence type="ECO:0000256" key="1">
    <source>
        <dbReference type="SAM" id="MobiDB-lite"/>
    </source>
</evidence>
<sequence>MRASAAGADRVSPAYSGGAGTKGGLQASEQLLKLQYHLSELERIAIVSALGLNTTAVLPYCCCIIILASLTIKNWPPKYEAHSALSCKVSLSASGPPSGLSF</sequence>
<feature type="region of interest" description="Disordered" evidence="1">
    <location>
        <begin position="1"/>
        <end position="22"/>
    </location>
</feature>
<evidence type="ECO:0000313" key="4">
    <source>
        <dbReference type="Proteomes" id="UP001370490"/>
    </source>
</evidence>
<accession>A0AAN8YXR9</accession>
<evidence type="ECO:0000313" key="3">
    <source>
        <dbReference type="EMBL" id="KAK6917026.1"/>
    </source>
</evidence>
<dbReference type="AlphaFoldDB" id="A0AAN8YXR9"/>
<proteinExistence type="predicted"/>
<keyword evidence="2" id="KW-0812">Transmembrane</keyword>